<dbReference type="GO" id="GO:0016020">
    <property type="term" value="C:membrane"/>
    <property type="evidence" value="ECO:0007669"/>
    <property type="project" value="UniProtKB-SubCell"/>
</dbReference>
<feature type="transmembrane region" description="Helical" evidence="8">
    <location>
        <begin position="228"/>
        <end position="246"/>
    </location>
</feature>
<dbReference type="GO" id="GO:0005384">
    <property type="term" value="F:manganese ion transmembrane transporter activity"/>
    <property type="evidence" value="ECO:0007669"/>
    <property type="project" value="TreeGrafter"/>
</dbReference>
<evidence type="ECO:0008006" key="12">
    <source>
        <dbReference type="Google" id="ProtNLM"/>
    </source>
</evidence>
<protein>
    <recommendedName>
        <fullName evidence="12">GDT1 family protein</fullName>
    </recommendedName>
</protein>
<dbReference type="PANTHER" id="PTHR12608:SF1">
    <property type="entry name" value="TRANSMEMBRANE PROTEIN 165"/>
    <property type="match status" value="1"/>
</dbReference>
<dbReference type="PANTHER" id="PTHR12608">
    <property type="entry name" value="TRANSMEMBRANE PROTEIN HTP-1 RELATED"/>
    <property type="match status" value="1"/>
</dbReference>
<feature type="transmembrane region" description="Helical" evidence="8">
    <location>
        <begin position="357"/>
        <end position="375"/>
    </location>
</feature>
<dbReference type="GO" id="GO:0032472">
    <property type="term" value="P:Golgi calcium ion transport"/>
    <property type="evidence" value="ECO:0007669"/>
    <property type="project" value="TreeGrafter"/>
</dbReference>
<evidence type="ECO:0000256" key="3">
    <source>
        <dbReference type="ARBA" id="ARBA00022692"/>
    </source>
</evidence>
<feature type="transmembrane region" description="Helical" evidence="8">
    <location>
        <begin position="283"/>
        <end position="304"/>
    </location>
</feature>
<evidence type="ECO:0000256" key="8">
    <source>
        <dbReference type="SAM" id="Phobius"/>
    </source>
</evidence>
<keyword evidence="11" id="KW-1185">Reference proteome</keyword>
<feature type="transmembrane region" description="Helical" evidence="8">
    <location>
        <begin position="324"/>
        <end position="345"/>
    </location>
</feature>
<reference evidence="10" key="1">
    <citation type="submission" date="2020-10" db="EMBL/GenBank/DDBJ databases">
        <title>Unveiling of a novel bifunctional photoreceptor, Dualchrome1, isolated from a cosmopolitan green alga.</title>
        <authorList>
            <person name="Suzuki S."/>
            <person name="Kawachi M."/>
        </authorList>
    </citation>
    <scope>NUCLEOTIDE SEQUENCE</scope>
    <source>
        <strain evidence="10">NIES 2893</strain>
    </source>
</reference>
<evidence type="ECO:0000313" key="11">
    <source>
        <dbReference type="Proteomes" id="UP000660262"/>
    </source>
</evidence>
<feature type="signal peptide" evidence="9">
    <location>
        <begin position="1"/>
        <end position="24"/>
    </location>
</feature>
<keyword evidence="9" id="KW-0732">Signal</keyword>
<comment type="subcellular location">
    <subcellularLocation>
        <location evidence="1">Membrane</location>
        <topology evidence="1">Multi-pass membrane protein</topology>
    </subcellularLocation>
</comment>
<dbReference type="Pfam" id="PF01169">
    <property type="entry name" value="GDT1"/>
    <property type="match status" value="2"/>
</dbReference>
<dbReference type="InterPro" id="IPR001727">
    <property type="entry name" value="GDT1-like"/>
</dbReference>
<evidence type="ECO:0000256" key="5">
    <source>
        <dbReference type="ARBA" id="ARBA00023136"/>
    </source>
</evidence>
<name>A0A830HJ15_9CHLO</name>
<evidence type="ECO:0000256" key="2">
    <source>
        <dbReference type="ARBA" id="ARBA00009190"/>
    </source>
</evidence>
<dbReference type="GO" id="GO:0005794">
    <property type="term" value="C:Golgi apparatus"/>
    <property type="evidence" value="ECO:0007669"/>
    <property type="project" value="TreeGrafter"/>
</dbReference>
<evidence type="ECO:0000313" key="10">
    <source>
        <dbReference type="EMBL" id="GHP07356.1"/>
    </source>
</evidence>
<dbReference type="Proteomes" id="UP000660262">
    <property type="component" value="Unassembled WGS sequence"/>
</dbReference>
<comment type="caution">
    <text evidence="10">The sequence shown here is derived from an EMBL/GenBank/DDBJ whole genome shotgun (WGS) entry which is preliminary data.</text>
</comment>
<organism evidence="10 11">
    <name type="scientific">Pycnococcus provasolii</name>
    <dbReference type="NCBI Taxonomy" id="41880"/>
    <lineage>
        <taxon>Eukaryota</taxon>
        <taxon>Viridiplantae</taxon>
        <taxon>Chlorophyta</taxon>
        <taxon>Pseudoscourfieldiophyceae</taxon>
        <taxon>Pseudoscourfieldiales</taxon>
        <taxon>Pycnococcaceae</taxon>
        <taxon>Pycnococcus</taxon>
    </lineage>
</organism>
<feature type="transmembrane region" description="Helical" evidence="8">
    <location>
        <begin position="196"/>
        <end position="222"/>
    </location>
</feature>
<dbReference type="GO" id="GO:0015085">
    <property type="term" value="F:calcium ion transmembrane transporter activity"/>
    <property type="evidence" value="ECO:0007669"/>
    <property type="project" value="TreeGrafter"/>
</dbReference>
<sequence length="410" mass="43361">MATHKSLLGLAALVAALLAVATLGGVCVDARVVATRELQGSARLEAARAEIKGESDPTETETAASGGDVETAATEEPAAAIEAEPAAAEAEIADTGPKENEDAATATAEVQAELQEAGKTEEQMSESEQEVEHAIEATGVVPTIAGHTTVKGRVSQEKSDNFLSALWRSFIIMVFIEIGDRTFFIAAIMSAKHSRFIVWMGASAALAFMTVVSTLLGVAAPLLVPRSVTHWVAVVLFFYFGITLTWKALRMPGKIWGGEENEELGEVEEELQEKEPQDDLHPVFKALSSYISPVFLQALTLTFLAEWGDRSQIATIALAPNMNMWGLIVGASLGHSFATSGACIGGRALASKFSEKAVALMGGTCFLVFAILALLDDPDSDFMEAIPSFMRKSSYSMGAADGGDGLVEQA</sequence>
<evidence type="ECO:0000256" key="7">
    <source>
        <dbReference type="SAM" id="MobiDB-lite"/>
    </source>
</evidence>
<gene>
    <name evidence="10" type="ORF">PPROV_000609700</name>
</gene>
<keyword evidence="3 8" id="KW-0812">Transmembrane</keyword>
<keyword evidence="6" id="KW-0175">Coiled coil</keyword>
<dbReference type="EMBL" id="BNJQ01000016">
    <property type="protein sequence ID" value="GHP07356.1"/>
    <property type="molecule type" value="Genomic_DNA"/>
</dbReference>
<evidence type="ECO:0000256" key="6">
    <source>
        <dbReference type="SAM" id="Coils"/>
    </source>
</evidence>
<accession>A0A830HJ15</accession>
<keyword evidence="4 8" id="KW-1133">Transmembrane helix</keyword>
<feature type="coiled-coil region" evidence="6">
    <location>
        <begin position="110"/>
        <end position="137"/>
    </location>
</feature>
<dbReference type="GO" id="GO:0032468">
    <property type="term" value="P:Golgi calcium ion homeostasis"/>
    <property type="evidence" value="ECO:0007669"/>
    <property type="project" value="TreeGrafter"/>
</dbReference>
<dbReference type="AlphaFoldDB" id="A0A830HJ15"/>
<keyword evidence="5 8" id="KW-0472">Membrane</keyword>
<comment type="similarity">
    <text evidence="2">Belongs to the GDT1 family.</text>
</comment>
<dbReference type="OrthoDB" id="442680at2759"/>
<feature type="region of interest" description="Disordered" evidence="7">
    <location>
        <begin position="50"/>
        <end position="73"/>
    </location>
</feature>
<feature type="chain" id="PRO_5033015536" description="GDT1 family protein" evidence="9">
    <location>
        <begin position="25"/>
        <end position="410"/>
    </location>
</feature>
<evidence type="ECO:0000256" key="9">
    <source>
        <dbReference type="SAM" id="SignalP"/>
    </source>
</evidence>
<evidence type="ECO:0000256" key="1">
    <source>
        <dbReference type="ARBA" id="ARBA00004141"/>
    </source>
</evidence>
<proteinExistence type="inferred from homology"/>
<evidence type="ECO:0000256" key="4">
    <source>
        <dbReference type="ARBA" id="ARBA00022989"/>
    </source>
</evidence>